<keyword evidence="4" id="KW-0175">Coiled coil</keyword>
<dbReference type="PANTHER" id="PTHR43281:SF28">
    <property type="entry name" value="GERANYLGERANYL PYROPHOSPHATE SYNTHASE, CHLOROPLASTIC-LIKE"/>
    <property type="match status" value="1"/>
</dbReference>
<accession>A0A8S0QF20</accession>
<keyword evidence="3" id="KW-0460">Magnesium</keyword>
<dbReference type="Proteomes" id="UP000594638">
    <property type="component" value="Unassembled WGS sequence"/>
</dbReference>
<evidence type="ECO:0000256" key="4">
    <source>
        <dbReference type="SAM" id="Coils"/>
    </source>
</evidence>
<organism evidence="5 6">
    <name type="scientific">Olea europaea subsp. europaea</name>
    <dbReference type="NCBI Taxonomy" id="158383"/>
    <lineage>
        <taxon>Eukaryota</taxon>
        <taxon>Viridiplantae</taxon>
        <taxon>Streptophyta</taxon>
        <taxon>Embryophyta</taxon>
        <taxon>Tracheophyta</taxon>
        <taxon>Spermatophyta</taxon>
        <taxon>Magnoliopsida</taxon>
        <taxon>eudicotyledons</taxon>
        <taxon>Gunneridae</taxon>
        <taxon>Pentapetalae</taxon>
        <taxon>asterids</taxon>
        <taxon>lamiids</taxon>
        <taxon>Lamiales</taxon>
        <taxon>Oleaceae</taxon>
        <taxon>Oleeae</taxon>
        <taxon>Olea</taxon>
    </lineage>
</organism>
<dbReference type="Gramene" id="OE9A001153T1">
    <property type="protein sequence ID" value="OE9A001153C1"/>
    <property type="gene ID" value="OE9A001153"/>
</dbReference>
<protein>
    <submittedName>
        <fullName evidence="5">Uncharacterized protein</fullName>
    </submittedName>
</protein>
<sequence>MKLFRSKVFFVGRRQEGAPVASELVGGHKSVAIPMAATEMIQLIYDDLAFEFIVIDANRVPPSWVLEALRELAKAIGIEELVAWQVVDLSCTGNNVNMGLPQLEFIHKTAALVEASVVLGTILGEELGKTAGKDLVADKATYPKLLGLDQSREFAEKLNEEAKEQLAEFDLD</sequence>
<gene>
    <name evidence="5" type="ORF">OLEA9_A001153</name>
</gene>
<dbReference type="EMBL" id="CACTIH010001883">
    <property type="protein sequence ID" value="CAA2967447.1"/>
    <property type="molecule type" value="Genomic_DNA"/>
</dbReference>
<dbReference type="OrthoDB" id="6921389at2759"/>
<keyword evidence="2" id="KW-0479">Metal-binding</keyword>
<evidence type="ECO:0000313" key="6">
    <source>
        <dbReference type="Proteomes" id="UP000594638"/>
    </source>
</evidence>
<dbReference type="InterPro" id="IPR008949">
    <property type="entry name" value="Isoprenoid_synthase_dom_sf"/>
</dbReference>
<feature type="coiled-coil region" evidence="4">
    <location>
        <begin position="145"/>
        <end position="172"/>
    </location>
</feature>
<comment type="caution">
    <text evidence="5">The sequence shown here is derived from an EMBL/GenBank/DDBJ whole genome shotgun (WGS) entry which is preliminary data.</text>
</comment>
<evidence type="ECO:0000256" key="1">
    <source>
        <dbReference type="ARBA" id="ARBA00001946"/>
    </source>
</evidence>
<dbReference type="Gene3D" id="1.10.600.10">
    <property type="entry name" value="Farnesyl Diphosphate Synthase"/>
    <property type="match status" value="2"/>
</dbReference>
<evidence type="ECO:0000313" key="5">
    <source>
        <dbReference type="EMBL" id="CAA2967447.1"/>
    </source>
</evidence>
<evidence type="ECO:0000256" key="3">
    <source>
        <dbReference type="ARBA" id="ARBA00022842"/>
    </source>
</evidence>
<proteinExistence type="predicted"/>
<dbReference type="GO" id="GO:0046872">
    <property type="term" value="F:metal ion binding"/>
    <property type="evidence" value="ECO:0007669"/>
    <property type="project" value="UniProtKB-KW"/>
</dbReference>
<dbReference type="GO" id="GO:0004311">
    <property type="term" value="F:geranylgeranyl diphosphate synthase activity"/>
    <property type="evidence" value="ECO:0007669"/>
    <property type="project" value="TreeGrafter"/>
</dbReference>
<comment type="cofactor">
    <cofactor evidence="1">
        <name>Mg(2+)</name>
        <dbReference type="ChEBI" id="CHEBI:18420"/>
    </cofactor>
</comment>
<dbReference type="PANTHER" id="PTHR43281">
    <property type="entry name" value="FARNESYL DIPHOSPHATE SYNTHASE"/>
    <property type="match status" value="1"/>
</dbReference>
<keyword evidence="6" id="KW-1185">Reference proteome</keyword>
<dbReference type="AlphaFoldDB" id="A0A8S0QF20"/>
<evidence type="ECO:0000256" key="2">
    <source>
        <dbReference type="ARBA" id="ARBA00022723"/>
    </source>
</evidence>
<dbReference type="SUPFAM" id="SSF48576">
    <property type="entry name" value="Terpenoid synthases"/>
    <property type="match status" value="1"/>
</dbReference>
<reference evidence="5 6" key="1">
    <citation type="submission" date="2019-12" db="EMBL/GenBank/DDBJ databases">
        <authorList>
            <person name="Alioto T."/>
            <person name="Alioto T."/>
            <person name="Gomez Garrido J."/>
        </authorList>
    </citation>
    <scope>NUCLEOTIDE SEQUENCE [LARGE SCALE GENOMIC DNA]</scope>
</reference>
<name>A0A8S0QF20_OLEEU</name>